<feature type="domain" description="Small ribosomal subunit protein uS5 C-terminal" evidence="5">
    <location>
        <begin position="60"/>
        <end position="129"/>
    </location>
</feature>
<evidence type="ECO:0000256" key="2">
    <source>
        <dbReference type="ARBA" id="ARBA00022980"/>
    </source>
</evidence>
<organism evidence="6 7">
    <name type="scientific">Nephila pilipes</name>
    <name type="common">Giant wood spider</name>
    <name type="synonym">Nephila maculata</name>
    <dbReference type="NCBI Taxonomy" id="299642"/>
    <lineage>
        <taxon>Eukaryota</taxon>
        <taxon>Metazoa</taxon>
        <taxon>Ecdysozoa</taxon>
        <taxon>Arthropoda</taxon>
        <taxon>Chelicerata</taxon>
        <taxon>Arachnida</taxon>
        <taxon>Araneae</taxon>
        <taxon>Araneomorphae</taxon>
        <taxon>Entelegynae</taxon>
        <taxon>Araneoidea</taxon>
        <taxon>Nephilidae</taxon>
        <taxon>Nephila</taxon>
    </lineage>
</organism>
<keyword evidence="4" id="KW-0732">Signal</keyword>
<dbReference type="Gene3D" id="3.30.230.10">
    <property type="match status" value="1"/>
</dbReference>
<dbReference type="SUPFAM" id="SSF54211">
    <property type="entry name" value="Ribosomal protein S5 domain 2-like"/>
    <property type="match status" value="1"/>
</dbReference>
<dbReference type="GO" id="GO:0005840">
    <property type="term" value="C:ribosome"/>
    <property type="evidence" value="ECO:0007669"/>
    <property type="project" value="UniProtKB-KW"/>
</dbReference>
<dbReference type="AlphaFoldDB" id="A0A8X6N2I2"/>
<proteinExistence type="inferred from homology"/>
<evidence type="ECO:0000313" key="7">
    <source>
        <dbReference type="Proteomes" id="UP000887013"/>
    </source>
</evidence>
<dbReference type="PANTHER" id="PTHR48277:SF1">
    <property type="entry name" value="MITOCHONDRIAL RIBOSOMAL PROTEIN S5"/>
    <property type="match status" value="1"/>
</dbReference>
<dbReference type="PANTHER" id="PTHR48277">
    <property type="entry name" value="MITOCHONDRIAL RIBOSOMAL PROTEIN S5"/>
    <property type="match status" value="1"/>
</dbReference>
<dbReference type="InterPro" id="IPR000851">
    <property type="entry name" value="Ribosomal_uS5"/>
</dbReference>
<comment type="similarity">
    <text evidence="1">Belongs to the universal ribosomal protein uS5 family.</text>
</comment>
<dbReference type="OrthoDB" id="6424501at2759"/>
<evidence type="ECO:0000259" key="5">
    <source>
        <dbReference type="Pfam" id="PF03719"/>
    </source>
</evidence>
<dbReference type="GO" id="GO:1990904">
    <property type="term" value="C:ribonucleoprotein complex"/>
    <property type="evidence" value="ECO:0007669"/>
    <property type="project" value="UniProtKB-KW"/>
</dbReference>
<evidence type="ECO:0000256" key="1">
    <source>
        <dbReference type="ARBA" id="ARBA00008945"/>
    </source>
</evidence>
<dbReference type="InterPro" id="IPR020568">
    <property type="entry name" value="Ribosomal_Su5_D2-typ_SF"/>
</dbReference>
<evidence type="ECO:0000256" key="3">
    <source>
        <dbReference type="ARBA" id="ARBA00023274"/>
    </source>
</evidence>
<dbReference type="GO" id="GO:0006412">
    <property type="term" value="P:translation"/>
    <property type="evidence" value="ECO:0007669"/>
    <property type="project" value="InterPro"/>
</dbReference>
<keyword evidence="2 6" id="KW-0689">Ribosomal protein</keyword>
<keyword evidence="3" id="KW-0687">Ribonucleoprotein</keyword>
<name>A0A8X6N2I2_NEPPI</name>
<dbReference type="EMBL" id="BMAW01053217">
    <property type="protein sequence ID" value="GFS89942.1"/>
    <property type="molecule type" value="Genomic_DNA"/>
</dbReference>
<reference evidence="6" key="1">
    <citation type="submission" date="2020-08" db="EMBL/GenBank/DDBJ databases">
        <title>Multicomponent nature underlies the extraordinary mechanical properties of spider dragline silk.</title>
        <authorList>
            <person name="Kono N."/>
            <person name="Nakamura H."/>
            <person name="Mori M."/>
            <person name="Yoshida Y."/>
            <person name="Ohtoshi R."/>
            <person name="Malay A.D."/>
            <person name="Moran D.A.P."/>
            <person name="Tomita M."/>
            <person name="Numata K."/>
            <person name="Arakawa K."/>
        </authorList>
    </citation>
    <scope>NUCLEOTIDE SEQUENCE</scope>
</reference>
<evidence type="ECO:0000313" key="6">
    <source>
        <dbReference type="EMBL" id="GFS89942.1"/>
    </source>
</evidence>
<dbReference type="GO" id="GO:0003735">
    <property type="term" value="F:structural constituent of ribosome"/>
    <property type="evidence" value="ECO:0007669"/>
    <property type="project" value="InterPro"/>
</dbReference>
<sequence>MYFSLHTVFNVLIIEGLVGFAKMVSVNGNSAAHSAKNKAAKVLRYIELDNNTVLHDFYSEFGAVKIFVEKQPEGYGLDCHRVIKAICEMIGIKDIYAKVEGPTKNYLCITRAFFIGLMKQKSAQTLANEKGLHLVEMKKNRNYYPVVVASPEKCRTEEEIGATEQLDYKLHVLGGKVAAPRKKYIPFYINFPSYIKAMKEREKLRNQKSVRIHLLAKYGALKSFINVREEEKAKQELKQTVEE</sequence>
<dbReference type="Pfam" id="PF03719">
    <property type="entry name" value="Ribosomal_S5_C"/>
    <property type="match status" value="1"/>
</dbReference>
<protein>
    <submittedName>
        <fullName evidence="6">Putative 28S ribosomal protein S5, mitochondrial</fullName>
    </submittedName>
</protein>
<dbReference type="GO" id="GO:0003723">
    <property type="term" value="F:RNA binding"/>
    <property type="evidence" value="ECO:0007669"/>
    <property type="project" value="InterPro"/>
</dbReference>
<evidence type="ECO:0000256" key="4">
    <source>
        <dbReference type="SAM" id="SignalP"/>
    </source>
</evidence>
<feature type="chain" id="PRO_5036499577" evidence="4">
    <location>
        <begin position="24"/>
        <end position="243"/>
    </location>
</feature>
<dbReference type="InterPro" id="IPR014721">
    <property type="entry name" value="Ribsml_uS5_D2-typ_fold_subgr"/>
</dbReference>
<gene>
    <name evidence="6" type="primary">mrps-5</name>
    <name evidence="6" type="ORF">NPIL_596971</name>
</gene>
<accession>A0A8X6N2I2</accession>
<comment type="caution">
    <text evidence="6">The sequence shown here is derived from an EMBL/GenBank/DDBJ whole genome shotgun (WGS) entry which is preliminary data.</text>
</comment>
<dbReference type="GO" id="GO:0005737">
    <property type="term" value="C:cytoplasm"/>
    <property type="evidence" value="ECO:0007669"/>
    <property type="project" value="UniProtKB-ARBA"/>
</dbReference>
<feature type="signal peptide" evidence="4">
    <location>
        <begin position="1"/>
        <end position="23"/>
    </location>
</feature>
<dbReference type="Proteomes" id="UP000887013">
    <property type="component" value="Unassembled WGS sequence"/>
</dbReference>
<keyword evidence="7" id="KW-1185">Reference proteome</keyword>
<dbReference type="FunFam" id="3.30.230.10:FF:000002">
    <property type="entry name" value="30S ribosomal protein S5"/>
    <property type="match status" value="1"/>
</dbReference>
<dbReference type="InterPro" id="IPR005324">
    <property type="entry name" value="Ribosomal_uS5_C"/>
</dbReference>